<evidence type="ECO:0000256" key="3">
    <source>
        <dbReference type="ARBA" id="ARBA00023125"/>
    </source>
</evidence>
<dbReference type="SUPFAM" id="SSF46785">
    <property type="entry name" value="Winged helix' DNA-binding domain"/>
    <property type="match status" value="1"/>
</dbReference>
<dbReference type="SUPFAM" id="SSF53850">
    <property type="entry name" value="Periplasmic binding protein-like II"/>
    <property type="match status" value="1"/>
</dbReference>
<dbReference type="Pfam" id="PF03466">
    <property type="entry name" value="LysR_substrate"/>
    <property type="match status" value="1"/>
</dbReference>
<feature type="domain" description="HTH lysR-type" evidence="5">
    <location>
        <begin position="1"/>
        <end position="60"/>
    </location>
</feature>
<dbReference type="RefSeq" id="WP_262399582.1">
    <property type="nucleotide sequence ID" value="NZ_JACRTB010000008.1"/>
</dbReference>
<dbReference type="PANTHER" id="PTHR30126:SF40">
    <property type="entry name" value="HTH-TYPE TRANSCRIPTIONAL REGULATOR GLTR"/>
    <property type="match status" value="1"/>
</dbReference>
<dbReference type="InterPro" id="IPR000847">
    <property type="entry name" value="LysR_HTH_N"/>
</dbReference>
<dbReference type="PROSITE" id="PS50931">
    <property type="entry name" value="HTH_LYSR"/>
    <property type="match status" value="1"/>
</dbReference>
<keyword evidence="7" id="KW-1185">Reference proteome</keyword>
<keyword evidence="2" id="KW-0805">Transcription regulation</keyword>
<organism evidence="6 7">
    <name type="scientific">Yanshouia hominis</name>
    <dbReference type="NCBI Taxonomy" id="2763673"/>
    <lineage>
        <taxon>Bacteria</taxon>
        <taxon>Bacillati</taxon>
        <taxon>Bacillota</taxon>
        <taxon>Clostridia</taxon>
        <taxon>Eubacteriales</taxon>
        <taxon>Oscillospiraceae</taxon>
        <taxon>Yanshouia</taxon>
    </lineage>
</organism>
<dbReference type="PRINTS" id="PR00039">
    <property type="entry name" value="HTHLYSR"/>
</dbReference>
<reference evidence="6 7" key="1">
    <citation type="submission" date="2020-08" db="EMBL/GenBank/DDBJ databases">
        <title>Genome public.</title>
        <authorList>
            <person name="Liu C."/>
            <person name="Sun Q."/>
        </authorList>
    </citation>
    <scope>NUCLEOTIDE SEQUENCE [LARGE SCALE GENOMIC DNA]</scope>
    <source>
        <strain evidence="6 7">BX1</strain>
    </source>
</reference>
<dbReference type="InterPro" id="IPR036390">
    <property type="entry name" value="WH_DNA-bd_sf"/>
</dbReference>
<keyword evidence="3" id="KW-0238">DNA-binding</keyword>
<dbReference type="CDD" id="cd05466">
    <property type="entry name" value="PBP2_LTTR_substrate"/>
    <property type="match status" value="1"/>
</dbReference>
<accession>A0ABR7NJM5</accession>
<evidence type="ECO:0000256" key="1">
    <source>
        <dbReference type="ARBA" id="ARBA00009437"/>
    </source>
</evidence>
<name>A0ABR7NJM5_9FIRM</name>
<evidence type="ECO:0000313" key="6">
    <source>
        <dbReference type="EMBL" id="MBC8576027.1"/>
    </source>
</evidence>
<dbReference type="Pfam" id="PF00126">
    <property type="entry name" value="HTH_1"/>
    <property type="match status" value="1"/>
</dbReference>
<comment type="caution">
    <text evidence="6">The sequence shown here is derived from an EMBL/GenBank/DDBJ whole genome shotgun (WGS) entry which is preliminary data.</text>
</comment>
<dbReference type="Gene3D" id="1.10.10.10">
    <property type="entry name" value="Winged helix-like DNA-binding domain superfamily/Winged helix DNA-binding domain"/>
    <property type="match status" value="1"/>
</dbReference>
<evidence type="ECO:0000259" key="5">
    <source>
        <dbReference type="PROSITE" id="PS50931"/>
    </source>
</evidence>
<comment type="similarity">
    <text evidence="1">Belongs to the LysR transcriptional regulatory family.</text>
</comment>
<protein>
    <submittedName>
        <fullName evidence="6">LysR family transcriptional regulator</fullName>
    </submittedName>
</protein>
<dbReference type="InterPro" id="IPR005119">
    <property type="entry name" value="LysR_subst-bd"/>
</dbReference>
<sequence length="300" mass="35138">MDYKDAKIYLELCNFHSITKTAQKVGLTQSAVTQRLQKLEREFGMQLVIRERGQKFVEPTNYGARLLPIIQQWVDLYESANSLKDETAKVPIKLACTDSIGSYLLPQFFFQYAQRHKEVSLSIHTSHSWEIFDALEEGSIDIGLTNRESSLFHEQLQITPVYREPYVLLTSPKNHEEYSGGPVQTKKLDVERELFFDITPSFTQWRKSWWEDKRPFLQMSFAQILPPMLIDTPYWAILPLSIARFFAAQYSLEYHRLSDEPERRICSIVTHSRYRTYKSEQKEGFVRALTDFFHAMEANG</sequence>
<evidence type="ECO:0000256" key="2">
    <source>
        <dbReference type="ARBA" id="ARBA00023015"/>
    </source>
</evidence>
<evidence type="ECO:0000256" key="4">
    <source>
        <dbReference type="ARBA" id="ARBA00023163"/>
    </source>
</evidence>
<dbReference type="Proteomes" id="UP000658131">
    <property type="component" value="Unassembled WGS sequence"/>
</dbReference>
<dbReference type="PANTHER" id="PTHR30126">
    <property type="entry name" value="HTH-TYPE TRANSCRIPTIONAL REGULATOR"/>
    <property type="match status" value="1"/>
</dbReference>
<gene>
    <name evidence="6" type="ORF">H8717_06345</name>
</gene>
<keyword evidence="4" id="KW-0804">Transcription</keyword>
<dbReference type="Gene3D" id="3.40.190.290">
    <property type="match status" value="1"/>
</dbReference>
<proteinExistence type="inferred from homology"/>
<dbReference type="InterPro" id="IPR036388">
    <property type="entry name" value="WH-like_DNA-bd_sf"/>
</dbReference>
<evidence type="ECO:0000313" key="7">
    <source>
        <dbReference type="Proteomes" id="UP000658131"/>
    </source>
</evidence>
<dbReference type="EMBL" id="JACRTB010000008">
    <property type="protein sequence ID" value="MBC8576027.1"/>
    <property type="molecule type" value="Genomic_DNA"/>
</dbReference>